<dbReference type="AlphaFoldDB" id="A0A178HKS1"/>
<dbReference type="Proteomes" id="UP000078389">
    <property type="component" value="Unassembled WGS sequence"/>
</dbReference>
<organism evidence="1 2">
    <name type="scientific">Devosia elaeis</name>
    <dbReference type="NCBI Taxonomy" id="1770058"/>
    <lineage>
        <taxon>Bacteria</taxon>
        <taxon>Pseudomonadati</taxon>
        <taxon>Pseudomonadota</taxon>
        <taxon>Alphaproteobacteria</taxon>
        <taxon>Hyphomicrobiales</taxon>
        <taxon>Devosiaceae</taxon>
        <taxon>Devosia</taxon>
    </lineage>
</organism>
<proteinExistence type="predicted"/>
<evidence type="ECO:0000313" key="2">
    <source>
        <dbReference type="Proteomes" id="UP000078389"/>
    </source>
</evidence>
<evidence type="ECO:0008006" key="3">
    <source>
        <dbReference type="Google" id="ProtNLM"/>
    </source>
</evidence>
<name>A0A178HKS1_9HYPH</name>
<keyword evidence="2" id="KW-1185">Reference proteome</keyword>
<evidence type="ECO:0000313" key="1">
    <source>
        <dbReference type="EMBL" id="OAM73452.1"/>
    </source>
</evidence>
<accession>A0A178HKS1</accession>
<gene>
    <name evidence="1" type="ORF">A3840_18195</name>
</gene>
<comment type="caution">
    <text evidence="1">The sequence shown here is derived from an EMBL/GenBank/DDBJ whole genome shotgun (WGS) entry which is preliminary data.</text>
</comment>
<sequence length="152" mass="16532">MALLLGVANSVLALTLAEAEAVVGVVEKLAQETGEGMVLDAADIYYDYDSLGASLIPAAGFDRESWAVAYEAVGRGYMATIPEDQFNATFDEPLARLAASGLPEDQMAMMREHVDGLIAEARQARQEGMAYADVVRPLEDRLYVLFYGEFEE</sequence>
<dbReference type="EMBL" id="LVVY01000138">
    <property type="protein sequence ID" value="OAM73452.1"/>
    <property type="molecule type" value="Genomic_DNA"/>
</dbReference>
<protein>
    <recommendedName>
        <fullName evidence="3">DUF4375 domain-containing protein</fullName>
    </recommendedName>
</protein>
<reference evidence="1 2" key="1">
    <citation type="submission" date="2016-03" db="EMBL/GenBank/DDBJ databases">
        <title>Genome sequencing of Devosia sp. S37.</title>
        <authorList>
            <person name="Mohd Nor M."/>
        </authorList>
    </citation>
    <scope>NUCLEOTIDE SEQUENCE [LARGE SCALE GENOMIC DNA]</scope>
    <source>
        <strain evidence="1 2">S37</strain>
    </source>
</reference>